<reference evidence="3 4" key="1">
    <citation type="submission" date="2015-06" db="EMBL/GenBank/DDBJ databases">
        <title>Cloning and characterization of the uncialamcin biosynthetic gene cluster.</title>
        <authorList>
            <person name="Yan X."/>
            <person name="Huang T."/>
            <person name="Ge H."/>
            <person name="Shen B."/>
        </authorList>
    </citation>
    <scope>NUCLEOTIDE SEQUENCE [LARGE SCALE GENOMIC DNA]</scope>
    <source>
        <strain evidence="3 4">DCA2648</strain>
    </source>
</reference>
<feature type="region of interest" description="Disordered" evidence="1">
    <location>
        <begin position="1"/>
        <end position="25"/>
    </location>
</feature>
<dbReference type="InterPro" id="IPR032466">
    <property type="entry name" value="Metal_Hydrolase"/>
</dbReference>
<dbReference type="Pfam" id="PF07969">
    <property type="entry name" value="Amidohydro_3"/>
    <property type="match status" value="1"/>
</dbReference>
<evidence type="ECO:0000256" key="1">
    <source>
        <dbReference type="SAM" id="MobiDB-lite"/>
    </source>
</evidence>
<dbReference type="InterPro" id="IPR052349">
    <property type="entry name" value="Metallo-hydrolase_Enzymes"/>
</dbReference>
<dbReference type="InterPro" id="IPR013108">
    <property type="entry name" value="Amidohydro_3"/>
</dbReference>
<comment type="caution">
    <text evidence="3">The sequence shown here is derived from an EMBL/GenBank/DDBJ whole genome shotgun (WGS) entry which is preliminary data.</text>
</comment>
<proteinExistence type="predicted"/>
<dbReference type="PANTHER" id="PTHR32027:SF9">
    <property type="entry name" value="BLL3847 PROTEIN"/>
    <property type="match status" value="1"/>
</dbReference>
<evidence type="ECO:0000313" key="4">
    <source>
        <dbReference type="Proteomes" id="UP000186455"/>
    </source>
</evidence>
<feature type="compositionally biased region" description="Low complexity" evidence="1">
    <location>
        <begin position="1"/>
        <end position="16"/>
    </location>
</feature>
<dbReference type="SUPFAM" id="SSF51556">
    <property type="entry name" value="Metallo-dependent hydrolases"/>
    <property type="match status" value="1"/>
</dbReference>
<sequence length="424" mass="42881">MSDSQPQQPSSGSHRPSGGDDGKAADSAGLLLCGARLVDGRTVDVRLGGGRIEAVGTTGSLTTGATRVDLGGYLLLPAPAEPHAHSDTALSADTDGPESYDVQDIQRRATEAALLQLGHGATALRAHVRIGDVPGLGALEAVLQARRSLRGLADLSVVAMPRLLTGAAGADGLAGLRDAVKMGASVVGGCPDLDPDPTGYVEAVLELAAEHGCAVDLHTDGDDPARLARLAAMAGGLRPGVSVGPCGGLARLPEQAAGRVADRLAAAGVTVVCLPQGRCGGAQRGETAPVRLLRAAGVRVAAGSGALRDVGNPVGRGDPLEAAYLLASRHGLRPEEAYDAVCSAARGAMGLPRVRVEAGFPAELLAVRGERLAGVLSLAYSRIVVHRGRVVARTSAVREYCDSAAAVALDLPRQARTGDAPPPP</sequence>
<dbReference type="RefSeq" id="WP_073792916.1">
    <property type="nucleotide sequence ID" value="NZ_LFBV01000008.1"/>
</dbReference>
<accession>A0A1Q4V274</accession>
<organism evidence="3 4">
    <name type="scientific">Streptomyces uncialis</name>
    <dbReference type="NCBI Taxonomy" id="1048205"/>
    <lineage>
        <taxon>Bacteria</taxon>
        <taxon>Bacillati</taxon>
        <taxon>Actinomycetota</taxon>
        <taxon>Actinomycetes</taxon>
        <taxon>Kitasatosporales</taxon>
        <taxon>Streptomycetaceae</taxon>
        <taxon>Streptomyces</taxon>
    </lineage>
</organism>
<dbReference type="STRING" id="1048205.AB852_27130"/>
<dbReference type="EMBL" id="LFBV01000008">
    <property type="protein sequence ID" value="OKH91927.1"/>
    <property type="molecule type" value="Genomic_DNA"/>
</dbReference>
<keyword evidence="4" id="KW-1185">Reference proteome</keyword>
<dbReference type="AlphaFoldDB" id="A0A1Q4V274"/>
<protein>
    <submittedName>
        <fullName evidence="3">Hydrolase</fullName>
    </submittedName>
</protein>
<dbReference type="Proteomes" id="UP000186455">
    <property type="component" value="Unassembled WGS sequence"/>
</dbReference>
<evidence type="ECO:0000259" key="2">
    <source>
        <dbReference type="Pfam" id="PF07969"/>
    </source>
</evidence>
<dbReference type="GO" id="GO:0016814">
    <property type="term" value="F:hydrolase activity, acting on carbon-nitrogen (but not peptide) bonds, in cyclic amidines"/>
    <property type="evidence" value="ECO:0007669"/>
    <property type="project" value="TreeGrafter"/>
</dbReference>
<evidence type="ECO:0000313" key="3">
    <source>
        <dbReference type="EMBL" id="OKH91927.1"/>
    </source>
</evidence>
<gene>
    <name evidence="3" type="ORF">AB852_27130</name>
</gene>
<dbReference type="InterPro" id="IPR011059">
    <property type="entry name" value="Metal-dep_hydrolase_composite"/>
</dbReference>
<dbReference type="PANTHER" id="PTHR32027">
    <property type="entry name" value="CYTOSINE DEAMINASE"/>
    <property type="match status" value="1"/>
</dbReference>
<name>A0A1Q4V274_9ACTN</name>
<dbReference type="Gene3D" id="2.30.40.10">
    <property type="entry name" value="Urease, subunit C, domain 1"/>
    <property type="match status" value="1"/>
</dbReference>
<dbReference type="Gene3D" id="3.20.20.140">
    <property type="entry name" value="Metal-dependent hydrolases"/>
    <property type="match status" value="1"/>
</dbReference>
<feature type="domain" description="Amidohydrolase 3" evidence="2">
    <location>
        <begin position="189"/>
        <end position="391"/>
    </location>
</feature>
<keyword evidence="3" id="KW-0378">Hydrolase</keyword>
<dbReference type="SUPFAM" id="SSF51338">
    <property type="entry name" value="Composite domain of metallo-dependent hydrolases"/>
    <property type="match status" value="1"/>
</dbReference>